<dbReference type="Pfam" id="PF13578">
    <property type="entry name" value="Methyltransf_24"/>
    <property type="match status" value="1"/>
</dbReference>
<evidence type="ECO:0000313" key="2">
    <source>
        <dbReference type="EMBL" id="CAH0367110.1"/>
    </source>
</evidence>
<accession>A0A8J2WG71</accession>
<proteinExistence type="predicted"/>
<dbReference type="Gene3D" id="3.40.50.150">
    <property type="entry name" value="Vaccinia Virus protein VP39"/>
    <property type="match status" value="1"/>
</dbReference>
<dbReference type="OrthoDB" id="186626at2759"/>
<dbReference type="InterPro" id="IPR029063">
    <property type="entry name" value="SAM-dependent_MTases_sf"/>
</dbReference>
<comment type="caution">
    <text evidence="2">The sequence shown here is derived from an EMBL/GenBank/DDBJ whole genome shotgun (WGS) entry which is preliminary data.</text>
</comment>
<sequence length="296" mass="32424">MRARQRAFRLPPAFDRSPAIEKPKAPTPVPGHHLVCLALAASVLLNVALLHSGTGAEPRAPPQAGGGVRGHGSFAPAAAAATTDHSLCHVALKSRADLPRYLNDLGLTGEGVEVGVRRAHFSEHVLQQWKGRVLHLVDPWEHQDAVDAKTTGGKYQDVSNAPNAEHAENLEHVKRTLSRFGSRFAIHRKYSVSAAREFADNTLDFVYVDARHEYEGCLEDLKAWYPKLRKGGLVSGHDFVPDGFLKEGAFGVQRAATEFAKAVGREVQSISTKTRSAGREEPQRVDGGWTTFYWIK</sequence>
<evidence type="ECO:0008006" key="4">
    <source>
        <dbReference type="Google" id="ProtNLM"/>
    </source>
</evidence>
<protein>
    <recommendedName>
        <fullName evidence="4">Methyltransferase domain-containing protein</fullName>
    </recommendedName>
</protein>
<dbReference type="PANTHER" id="PTHR37909:SF1">
    <property type="entry name" value="S-ADENOSYL-L-METHIONINE-DEPENDENT METHYLTRANSFERASES SUPERFAMILY PROTEIN"/>
    <property type="match status" value="1"/>
</dbReference>
<name>A0A8J2WG71_9STRA</name>
<reference evidence="2" key="1">
    <citation type="submission" date="2021-11" db="EMBL/GenBank/DDBJ databases">
        <authorList>
            <consortium name="Genoscope - CEA"/>
            <person name="William W."/>
        </authorList>
    </citation>
    <scope>NUCLEOTIDE SEQUENCE</scope>
</reference>
<feature type="region of interest" description="Disordered" evidence="1">
    <location>
        <begin position="1"/>
        <end position="26"/>
    </location>
</feature>
<organism evidence="2 3">
    <name type="scientific">Pelagomonas calceolata</name>
    <dbReference type="NCBI Taxonomy" id="35677"/>
    <lineage>
        <taxon>Eukaryota</taxon>
        <taxon>Sar</taxon>
        <taxon>Stramenopiles</taxon>
        <taxon>Ochrophyta</taxon>
        <taxon>Pelagophyceae</taxon>
        <taxon>Pelagomonadales</taxon>
        <taxon>Pelagomonadaceae</taxon>
        <taxon>Pelagomonas</taxon>
    </lineage>
</organism>
<dbReference type="PANTHER" id="PTHR37909">
    <property type="entry name" value="S-ADENOSYL-L-METHIONINE-DEPENDENT METHYLTRANSFERASES SUPERFAMILY PROTEIN"/>
    <property type="match status" value="1"/>
</dbReference>
<gene>
    <name evidence="2" type="ORF">PECAL_2P01150</name>
</gene>
<evidence type="ECO:0000256" key="1">
    <source>
        <dbReference type="SAM" id="MobiDB-lite"/>
    </source>
</evidence>
<dbReference type="EMBL" id="CAKKNE010000002">
    <property type="protein sequence ID" value="CAH0367110.1"/>
    <property type="molecule type" value="Genomic_DNA"/>
</dbReference>
<dbReference type="Proteomes" id="UP000789595">
    <property type="component" value="Unassembled WGS sequence"/>
</dbReference>
<dbReference type="AlphaFoldDB" id="A0A8J2WG71"/>
<keyword evidence="3" id="KW-1185">Reference proteome</keyword>
<evidence type="ECO:0000313" key="3">
    <source>
        <dbReference type="Proteomes" id="UP000789595"/>
    </source>
</evidence>
<dbReference type="SUPFAM" id="SSF53335">
    <property type="entry name" value="S-adenosyl-L-methionine-dependent methyltransferases"/>
    <property type="match status" value="1"/>
</dbReference>